<keyword evidence="4" id="KW-0472">Membrane</keyword>
<dbReference type="PANTHER" id="PTHR24373:SF370">
    <property type="entry name" value="FISH-LIPS, ISOFORM E"/>
    <property type="match status" value="1"/>
</dbReference>
<dbReference type="InterPro" id="IPR003591">
    <property type="entry name" value="Leu-rich_rpt_typical-subtyp"/>
</dbReference>
<dbReference type="InterPro" id="IPR001611">
    <property type="entry name" value="Leu-rich_rpt"/>
</dbReference>
<evidence type="ECO:0000256" key="5">
    <source>
        <dbReference type="SAM" id="SignalP"/>
    </source>
</evidence>
<evidence type="ECO:0000313" key="7">
    <source>
        <dbReference type="Proteomes" id="UP000786811"/>
    </source>
</evidence>
<evidence type="ECO:0000256" key="4">
    <source>
        <dbReference type="SAM" id="Phobius"/>
    </source>
</evidence>
<dbReference type="Gene3D" id="3.80.10.10">
    <property type="entry name" value="Ribonuclease Inhibitor"/>
    <property type="match status" value="2"/>
</dbReference>
<keyword evidence="1" id="KW-0433">Leucine-rich repeat</keyword>
<comment type="caution">
    <text evidence="6">The sequence shown here is derived from an EMBL/GenBank/DDBJ whole genome shotgun (WGS) entry which is preliminary data.</text>
</comment>
<dbReference type="Pfam" id="PF13855">
    <property type="entry name" value="LRR_8"/>
    <property type="match status" value="1"/>
</dbReference>
<keyword evidence="4" id="KW-0812">Transmembrane</keyword>
<organism evidence="6 7">
    <name type="scientific">Cotesia congregata</name>
    <name type="common">Parasitoid wasp</name>
    <name type="synonym">Apanteles congregatus</name>
    <dbReference type="NCBI Taxonomy" id="51543"/>
    <lineage>
        <taxon>Eukaryota</taxon>
        <taxon>Metazoa</taxon>
        <taxon>Ecdysozoa</taxon>
        <taxon>Arthropoda</taxon>
        <taxon>Hexapoda</taxon>
        <taxon>Insecta</taxon>
        <taxon>Pterygota</taxon>
        <taxon>Neoptera</taxon>
        <taxon>Endopterygota</taxon>
        <taxon>Hymenoptera</taxon>
        <taxon>Apocrita</taxon>
        <taxon>Ichneumonoidea</taxon>
        <taxon>Braconidae</taxon>
        <taxon>Microgastrinae</taxon>
        <taxon>Cotesia</taxon>
    </lineage>
</organism>
<dbReference type="InterPro" id="IPR032675">
    <property type="entry name" value="LRR_dom_sf"/>
</dbReference>
<gene>
    <name evidence="6" type="ORF">HICCMSTLAB_LOCUS13271</name>
</gene>
<evidence type="ECO:0000256" key="2">
    <source>
        <dbReference type="ARBA" id="ARBA00022729"/>
    </source>
</evidence>
<keyword evidence="4" id="KW-1133">Transmembrane helix</keyword>
<feature type="chain" id="PRO_5035317506" evidence="5">
    <location>
        <begin position="18"/>
        <end position="487"/>
    </location>
</feature>
<dbReference type="PANTHER" id="PTHR24373">
    <property type="entry name" value="SLIT RELATED LEUCINE-RICH REPEAT NEURONAL PROTEIN"/>
    <property type="match status" value="1"/>
</dbReference>
<accession>A0A8J2HTM9</accession>
<feature type="transmembrane region" description="Helical" evidence="4">
    <location>
        <begin position="450"/>
        <end position="468"/>
    </location>
</feature>
<feature type="signal peptide" evidence="5">
    <location>
        <begin position="1"/>
        <end position="17"/>
    </location>
</feature>
<dbReference type="EMBL" id="CAJNRD030001124">
    <property type="protein sequence ID" value="CAG5108505.1"/>
    <property type="molecule type" value="Genomic_DNA"/>
</dbReference>
<evidence type="ECO:0000256" key="1">
    <source>
        <dbReference type="ARBA" id="ARBA00022614"/>
    </source>
</evidence>
<evidence type="ECO:0000256" key="3">
    <source>
        <dbReference type="ARBA" id="ARBA00022737"/>
    </source>
</evidence>
<evidence type="ECO:0000313" key="6">
    <source>
        <dbReference type="EMBL" id="CAG5108505.1"/>
    </source>
</evidence>
<dbReference type="GO" id="GO:0005615">
    <property type="term" value="C:extracellular space"/>
    <property type="evidence" value="ECO:0007669"/>
    <property type="project" value="TreeGrafter"/>
</dbReference>
<keyword evidence="3" id="KW-0677">Repeat</keyword>
<name>A0A8J2HTM9_COTCN</name>
<reference evidence="6" key="1">
    <citation type="submission" date="2021-04" db="EMBL/GenBank/DDBJ databases">
        <authorList>
            <person name="Chebbi M.A.C M."/>
        </authorList>
    </citation>
    <scope>NUCLEOTIDE SEQUENCE</scope>
</reference>
<dbReference type="SUPFAM" id="SSF52058">
    <property type="entry name" value="L domain-like"/>
    <property type="match status" value="2"/>
</dbReference>
<keyword evidence="7" id="KW-1185">Reference proteome</keyword>
<protein>
    <submittedName>
        <fullName evidence="6">Similar to swi2: Protein singed wings 2 (Drosophila melanogaster)</fullName>
    </submittedName>
</protein>
<dbReference type="Proteomes" id="UP000786811">
    <property type="component" value="Unassembled WGS sequence"/>
</dbReference>
<dbReference type="InterPro" id="IPR050328">
    <property type="entry name" value="Dev_Immune_Receptor"/>
</dbReference>
<dbReference type="SMART" id="SM00369">
    <property type="entry name" value="LRR_TYP"/>
    <property type="match status" value="4"/>
</dbReference>
<dbReference type="AlphaFoldDB" id="A0A8J2HTM9"/>
<dbReference type="PROSITE" id="PS51450">
    <property type="entry name" value="LRR"/>
    <property type="match status" value="1"/>
</dbReference>
<dbReference type="OrthoDB" id="6343311at2759"/>
<keyword evidence="2 5" id="KW-0732">Signal</keyword>
<dbReference type="GO" id="GO:0031012">
    <property type="term" value="C:extracellular matrix"/>
    <property type="evidence" value="ECO:0007669"/>
    <property type="project" value="TreeGrafter"/>
</dbReference>
<sequence length="487" mass="55494">MLYFLVLLSAINAVTMSGDKNPCTTITEQHKEASNYDCISTNNTRALSCWGNNNRNDNNYANELGINPNDVWLLTICNTSELLFDANRMLTKFYNTIELIVINGNLTKITSAFPPVATQLKRIHITGTKLRYLPDGCFKNLPALRTVDLRNNSLTVINPRVLSSSSLTPALDYSVYLAGNPWKCDENMFWIINYANYSSLIKRVVDRDKLQCSEPYASRSLIAVINILTTLKQECQQTPCKCKLVYVIGGHLNRREQNFQQRSQLMAFITVNCSYLGLSEMPKFIPENTTKLYLNGNKISDLSPLIENPVYRQVLDLYLDDNSIGSIAQLDGSYWLEHFRLFSLRGNKLTDLPTYALENALHNSVTAVSIFLGENPWTCDCFFTPGFQDLLIKYTNIFKDINDIRCNSTSTLSNSEHNKVLNKPIKDLTRTEICIIYDEEAWLSFYPLDVLNVILALIIVLIIVKLAYDYWAFKKTGRLPWIVTKIP</sequence>
<proteinExistence type="predicted"/>